<evidence type="ECO:0000313" key="2">
    <source>
        <dbReference type="EMBL" id="KAJ1176767.1"/>
    </source>
</evidence>
<reference evidence="2" key="1">
    <citation type="journal article" date="2022" name="bioRxiv">
        <title>Sequencing and chromosome-scale assembly of the giantPleurodeles waltlgenome.</title>
        <authorList>
            <person name="Brown T."/>
            <person name="Elewa A."/>
            <person name="Iarovenko S."/>
            <person name="Subramanian E."/>
            <person name="Araus A.J."/>
            <person name="Petzold A."/>
            <person name="Susuki M."/>
            <person name="Suzuki K.-i.T."/>
            <person name="Hayashi T."/>
            <person name="Toyoda A."/>
            <person name="Oliveira C."/>
            <person name="Osipova E."/>
            <person name="Leigh N.D."/>
            <person name="Simon A."/>
            <person name="Yun M.H."/>
        </authorList>
    </citation>
    <scope>NUCLEOTIDE SEQUENCE</scope>
    <source>
        <strain evidence="2">20211129_DDA</strain>
        <tissue evidence="2">Liver</tissue>
    </source>
</reference>
<feature type="signal peptide" evidence="1">
    <location>
        <begin position="1"/>
        <end position="21"/>
    </location>
</feature>
<feature type="chain" id="PRO_5043518597" description="Endonuclease/exonuclease/phosphatase domain-containing protein" evidence="1">
    <location>
        <begin position="22"/>
        <end position="102"/>
    </location>
</feature>
<keyword evidence="1" id="KW-0732">Signal</keyword>
<protein>
    <recommendedName>
        <fullName evidence="4">Endonuclease/exonuclease/phosphatase domain-containing protein</fullName>
    </recommendedName>
</protein>
<accession>A0AAV7TJH0</accession>
<gene>
    <name evidence="2" type="ORF">NDU88_002034</name>
</gene>
<organism evidence="2 3">
    <name type="scientific">Pleurodeles waltl</name>
    <name type="common">Iberian ribbed newt</name>
    <dbReference type="NCBI Taxonomy" id="8319"/>
    <lineage>
        <taxon>Eukaryota</taxon>
        <taxon>Metazoa</taxon>
        <taxon>Chordata</taxon>
        <taxon>Craniata</taxon>
        <taxon>Vertebrata</taxon>
        <taxon>Euteleostomi</taxon>
        <taxon>Amphibia</taxon>
        <taxon>Batrachia</taxon>
        <taxon>Caudata</taxon>
        <taxon>Salamandroidea</taxon>
        <taxon>Salamandridae</taxon>
        <taxon>Pleurodelinae</taxon>
        <taxon>Pleurodeles</taxon>
    </lineage>
</organism>
<keyword evidence="3" id="KW-1185">Reference proteome</keyword>
<evidence type="ECO:0000256" key="1">
    <source>
        <dbReference type="SAM" id="SignalP"/>
    </source>
</evidence>
<name>A0AAV7TJH0_PLEWA</name>
<evidence type="ECO:0008006" key="4">
    <source>
        <dbReference type="Google" id="ProtNLM"/>
    </source>
</evidence>
<proteinExistence type="predicted"/>
<dbReference type="Proteomes" id="UP001066276">
    <property type="component" value="Chromosome 3_2"/>
</dbReference>
<sequence length="102" mass="11539">MTQGSAILHLVLNIYFPPVKACKLEAVRQLKEKIEDLLNNDPFSELILSGEFNVDLLEMELSEEAITAQNTFWQIPDQISSGIYKKDRLGKLLMKDSKAMGL</sequence>
<evidence type="ECO:0000313" key="3">
    <source>
        <dbReference type="Proteomes" id="UP001066276"/>
    </source>
</evidence>
<comment type="caution">
    <text evidence="2">The sequence shown here is derived from an EMBL/GenBank/DDBJ whole genome shotgun (WGS) entry which is preliminary data.</text>
</comment>
<dbReference type="AlphaFoldDB" id="A0AAV7TJH0"/>
<dbReference type="EMBL" id="JANPWB010000006">
    <property type="protein sequence ID" value="KAJ1176767.1"/>
    <property type="molecule type" value="Genomic_DNA"/>
</dbReference>